<protein>
    <submittedName>
        <fullName evidence="1">Uncharacterized protein</fullName>
    </submittedName>
</protein>
<evidence type="ECO:0000313" key="1">
    <source>
        <dbReference type="EMBL" id="KAK1285544.1"/>
    </source>
</evidence>
<name>A0AAV9CB90_ACOCL</name>
<organism evidence="1 2">
    <name type="scientific">Acorus calamus</name>
    <name type="common">Sweet flag</name>
    <dbReference type="NCBI Taxonomy" id="4465"/>
    <lineage>
        <taxon>Eukaryota</taxon>
        <taxon>Viridiplantae</taxon>
        <taxon>Streptophyta</taxon>
        <taxon>Embryophyta</taxon>
        <taxon>Tracheophyta</taxon>
        <taxon>Spermatophyta</taxon>
        <taxon>Magnoliopsida</taxon>
        <taxon>Liliopsida</taxon>
        <taxon>Acoraceae</taxon>
        <taxon>Acorus</taxon>
    </lineage>
</organism>
<reference evidence="1" key="2">
    <citation type="submission" date="2023-06" db="EMBL/GenBank/DDBJ databases">
        <authorList>
            <person name="Ma L."/>
            <person name="Liu K.-W."/>
            <person name="Li Z."/>
            <person name="Hsiao Y.-Y."/>
            <person name="Qi Y."/>
            <person name="Fu T."/>
            <person name="Tang G."/>
            <person name="Zhang D."/>
            <person name="Sun W.-H."/>
            <person name="Liu D.-K."/>
            <person name="Li Y."/>
            <person name="Chen G.-Z."/>
            <person name="Liu X.-D."/>
            <person name="Liao X.-Y."/>
            <person name="Jiang Y.-T."/>
            <person name="Yu X."/>
            <person name="Hao Y."/>
            <person name="Huang J."/>
            <person name="Zhao X.-W."/>
            <person name="Ke S."/>
            <person name="Chen Y.-Y."/>
            <person name="Wu W.-L."/>
            <person name="Hsu J.-L."/>
            <person name="Lin Y.-F."/>
            <person name="Huang M.-D."/>
            <person name="Li C.-Y."/>
            <person name="Huang L."/>
            <person name="Wang Z.-W."/>
            <person name="Zhao X."/>
            <person name="Zhong W.-Y."/>
            <person name="Peng D.-H."/>
            <person name="Ahmad S."/>
            <person name="Lan S."/>
            <person name="Zhang J.-S."/>
            <person name="Tsai W.-C."/>
            <person name="Van De Peer Y."/>
            <person name="Liu Z.-J."/>
        </authorList>
    </citation>
    <scope>NUCLEOTIDE SEQUENCE</scope>
    <source>
        <strain evidence="1">CP</strain>
        <tissue evidence="1">Leaves</tissue>
    </source>
</reference>
<accession>A0AAV9CB90</accession>
<comment type="caution">
    <text evidence="1">The sequence shown here is derived from an EMBL/GenBank/DDBJ whole genome shotgun (WGS) entry which is preliminary data.</text>
</comment>
<gene>
    <name evidence="1" type="ORF">QJS10_CPB20g00133</name>
</gene>
<dbReference type="EMBL" id="JAUJYO010000020">
    <property type="protein sequence ID" value="KAK1285544.1"/>
    <property type="molecule type" value="Genomic_DNA"/>
</dbReference>
<keyword evidence="2" id="KW-1185">Reference proteome</keyword>
<reference evidence="1" key="1">
    <citation type="journal article" date="2023" name="Nat. Commun.">
        <title>Diploid and tetraploid genomes of Acorus and the evolution of monocots.</title>
        <authorList>
            <person name="Ma L."/>
            <person name="Liu K.W."/>
            <person name="Li Z."/>
            <person name="Hsiao Y.Y."/>
            <person name="Qi Y."/>
            <person name="Fu T."/>
            <person name="Tang G.D."/>
            <person name="Zhang D."/>
            <person name="Sun W.H."/>
            <person name="Liu D.K."/>
            <person name="Li Y."/>
            <person name="Chen G.Z."/>
            <person name="Liu X.D."/>
            <person name="Liao X.Y."/>
            <person name="Jiang Y.T."/>
            <person name="Yu X."/>
            <person name="Hao Y."/>
            <person name="Huang J."/>
            <person name="Zhao X.W."/>
            <person name="Ke S."/>
            <person name="Chen Y.Y."/>
            <person name="Wu W.L."/>
            <person name="Hsu J.L."/>
            <person name="Lin Y.F."/>
            <person name="Huang M.D."/>
            <person name="Li C.Y."/>
            <person name="Huang L."/>
            <person name="Wang Z.W."/>
            <person name="Zhao X."/>
            <person name="Zhong W.Y."/>
            <person name="Peng D.H."/>
            <person name="Ahmad S."/>
            <person name="Lan S."/>
            <person name="Zhang J.S."/>
            <person name="Tsai W.C."/>
            <person name="Van de Peer Y."/>
            <person name="Liu Z.J."/>
        </authorList>
    </citation>
    <scope>NUCLEOTIDE SEQUENCE</scope>
    <source>
        <strain evidence="1">CP</strain>
    </source>
</reference>
<sequence length="115" mass="12076">MPILNLPCQQRSRGLGVPIRTDVAATGQGTNGGHPSACGHRRYAKVCSGTGKSSHIVSDGRYGDIPSIQFPAIYALALSLEEHVHGNWVIPVDSVGVDTTHAPAPGAGRMAGRHW</sequence>
<dbReference type="Proteomes" id="UP001180020">
    <property type="component" value="Unassembled WGS sequence"/>
</dbReference>
<proteinExistence type="predicted"/>
<dbReference type="AlphaFoldDB" id="A0AAV9CB90"/>
<evidence type="ECO:0000313" key="2">
    <source>
        <dbReference type="Proteomes" id="UP001180020"/>
    </source>
</evidence>